<accession>A0A5D4SLI1</accession>
<evidence type="ECO:0000256" key="9">
    <source>
        <dbReference type="ARBA" id="ARBA00022777"/>
    </source>
</evidence>
<evidence type="ECO:0000256" key="14">
    <source>
        <dbReference type="SAM" id="Phobius"/>
    </source>
</evidence>
<dbReference type="Gene3D" id="1.10.1760.20">
    <property type="match status" value="1"/>
</dbReference>
<dbReference type="GO" id="GO:0071555">
    <property type="term" value="P:cell wall organization"/>
    <property type="evidence" value="ECO:0007669"/>
    <property type="project" value="InterPro"/>
</dbReference>
<evidence type="ECO:0000313" key="17">
    <source>
        <dbReference type="Proteomes" id="UP000322524"/>
    </source>
</evidence>
<feature type="domain" description="Histidine kinase/HSP90-like ATPase" evidence="15">
    <location>
        <begin position="470"/>
        <end position="578"/>
    </location>
</feature>
<dbReference type="Pfam" id="PF07694">
    <property type="entry name" value="5TM-5TMR_LYT"/>
    <property type="match status" value="1"/>
</dbReference>
<dbReference type="SUPFAM" id="SSF55874">
    <property type="entry name" value="ATPase domain of HSP90 chaperone/DNA topoisomerase II/histidine kinase"/>
    <property type="match status" value="1"/>
</dbReference>
<dbReference type="InterPro" id="IPR010559">
    <property type="entry name" value="Sig_transdc_His_kin_internal"/>
</dbReference>
<keyword evidence="13 14" id="KW-0472">Membrane</keyword>
<keyword evidence="10" id="KW-0067">ATP-binding</keyword>
<name>A0A5D4SLI1_9BACI</name>
<evidence type="ECO:0000256" key="12">
    <source>
        <dbReference type="ARBA" id="ARBA00023012"/>
    </source>
</evidence>
<dbReference type="OrthoDB" id="9776552at2"/>
<evidence type="ECO:0000256" key="13">
    <source>
        <dbReference type="ARBA" id="ARBA00023136"/>
    </source>
</evidence>
<dbReference type="InterPro" id="IPR050640">
    <property type="entry name" value="Bact_2-comp_sensor_kinase"/>
</dbReference>
<dbReference type="Pfam" id="PF02518">
    <property type="entry name" value="HATPase_c"/>
    <property type="match status" value="1"/>
</dbReference>
<dbReference type="EC" id="2.7.13.3" evidence="3"/>
<keyword evidence="12" id="KW-0902">Two-component regulatory system</keyword>
<keyword evidence="5" id="KW-0597">Phosphoprotein</keyword>
<dbReference type="InterPro" id="IPR036890">
    <property type="entry name" value="HATPase_C_sf"/>
</dbReference>
<evidence type="ECO:0000256" key="1">
    <source>
        <dbReference type="ARBA" id="ARBA00000085"/>
    </source>
</evidence>
<evidence type="ECO:0000256" key="10">
    <source>
        <dbReference type="ARBA" id="ARBA00022840"/>
    </source>
</evidence>
<evidence type="ECO:0000256" key="5">
    <source>
        <dbReference type="ARBA" id="ARBA00022553"/>
    </source>
</evidence>
<evidence type="ECO:0000256" key="7">
    <source>
        <dbReference type="ARBA" id="ARBA00022692"/>
    </source>
</evidence>
<feature type="transmembrane region" description="Helical" evidence="14">
    <location>
        <begin position="190"/>
        <end position="208"/>
    </location>
</feature>
<feature type="transmembrane region" description="Helical" evidence="14">
    <location>
        <begin position="150"/>
        <end position="170"/>
    </location>
</feature>
<keyword evidence="7 14" id="KW-0812">Transmembrane</keyword>
<dbReference type="SMART" id="SM00387">
    <property type="entry name" value="HATPase_c"/>
    <property type="match status" value="1"/>
</dbReference>
<organism evidence="16 17">
    <name type="scientific">Sutcliffiella horikoshii</name>
    <dbReference type="NCBI Taxonomy" id="79883"/>
    <lineage>
        <taxon>Bacteria</taxon>
        <taxon>Bacillati</taxon>
        <taxon>Bacillota</taxon>
        <taxon>Bacilli</taxon>
        <taxon>Bacillales</taxon>
        <taxon>Bacillaceae</taxon>
        <taxon>Sutcliffiella</taxon>
    </lineage>
</organism>
<evidence type="ECO:0000256" key="3">
    <source>
        <dbReference type="ARBA" id="ARBA00012438"/>
    </source>
</evidence>
<dbReference type="GO" id="GO:0005524">
    <property type="term" value="F:ATP binding"/>
    <property type="evidence" value="ECO:0007669"/>
    <property type="project" value="UniProtKB-KW"/>
</dbReference>
<dbReference type="PANTHER" id="PTHR34220:SF7">
    <property type="entry name" value="SENSOR HISTIDINE KINASE YPDA"/>
    <property type="match status" value="1"/>
</dbReference>
<evidence type="ECO:0000313" key="16">
    <source>
        <dbReference type="EMBL" id="TYS63591.1"/>
    </source>
</evidence>
<sequence length="586" mass="64012">MFELLLTMLERLGIIVTVAFIMTRLSFFKQLINRQQIDRKQQAIAIIFFGFFGIIGTYTGLTFSTETLGFNRWITELNDSEALANSRVIGIVMAGLLGGYKVGIGAGVIAGIHRMSLGGFTAFSCGFSAIVAGLLAGFIRSKYKGKRISVAVALLTGAVAESIQMGIILLSSQPFSKALALVESIGLPMILANGVGSALFFLIILTVINEEERVGALQAQKALSLAENTLTHLRKGLSTESAEETCKIIYREVNASAVAITDMEKILAHVGLGNDHHKPLSPIQTHSTKQVLKSGNLLVAGKNDIQCQVSSCPLGAVVIAPLKKREETVGTLKFYFSSDKEIDNIVIQLIRGLSSLMSHQLEISEAENASKLVKEAEIKALQAQISPHFLFNSLNVIVSLIRTDPKKARKLLISLSHFFRQNLTATTAKWTTVQEELKHVQAYLSVEEARFSDRLTVTYQVDESALSYLVPPLSLQPIVENAVKHGLKDRQENANLIIKINERSSDIFISIDDNGVGMKRERIKELGHLQVSSPSGTGVGLYNINKRLIMMFGNQARLHFHSKASIGTSVSFTIAKKLSKDDITDG</sequence>
<keyword evidence="11 14" id="KW-1133">Transmembrane helix</keyword>
<dbReference type="GO" id="GO:0000155">
    <property type="term" value="F:phosphorelay sensor kinase activity"/>
    <property type="evidence" value="ECO:0007669"/>
    <property type="project" value="InterPro"/>
</dbReference>
<dbReference type="Gene3D" id="3.30.450.40">
    <property type="match status" value="1"/>
</dbReference>
<keyword evidence="6" id="KW-0808">Transferase</keyword>
<reference evidence="16 17" key="1">
    <citation type="submission" date="2019-08" db="EMBL/GenBank/DDBJ databases">
        <title>Bacillus genomes from the desert of Cuatro Cienegas, Coahuila.</title>
        <authorList>
            <person name="Olmedo-Alvarez G."/>
        </authorList>
    </citation>
    <scope>NUCLEOTIDE SEQUENCE [LARGE SCALE GENOMIC DNA]</scope>
    <source>
        <strain evidence="16 17">CH28_1T</strain>
    </source>
</reference>
<dbReference type="GO" id="GO:0005886">
    <property type="term" value="C:plasma membrane"/>
    <property type="evidence" value="ECO:0007669"/>
    <property type="project" value="UniProtKB-SubCell"/>
</dbReference>
<evidence type="ECO:0000256" key="8">
    <source>
        <dbReference type="ARBA" id="ARBA00022741"/>
    </source>
</evidence>
<comment type="catalytic activity">
    <reaction evidence="1">
        <text>ATP + protein L-histidine = ADP + protein N-phospho-L-histidine.</text>
        <dbReference type="EC" id="2.7.13.3"/>
    </reaction>
</comment>
<dbReference type="InterPro" id="IPR029016">
    <property type="entry name" value="GAF-like_dom_sf"/>
</dbReference>
<dbReference type="InterPro" id="IPR003594">
    <property type="entry name" value="HATPase_dom"/>
</dbReference>
<evidence type="ECO:0000256" key="2">
    <source>
        <dbReference type="ARBA" id="ARBA00004651"/>
    </source>
</evidence>
<evidence type="ECO:0000256" key="11">
    <source>
        <dbReference type="ARBA" id="ARBA00022989"/>
    </source>
</evidence>
<feature type="transmembrane region" description="Helical" evidence="14">
    <location>
        <begin position="44"/>
        <end position="63"/>
    </location>
</feature>
<gene>
    <name evidence="16" type="ORF">FZC76_19055</name>
</gene>
<dbReference type="Gene3D" id="3.30.565.10">
    <property type="entry name" value="Histidine kinase-like ATPase, C-terminal domain"/>
    <property type="match status" value="1"/>
</dbReference>
<evidence type="ECO:0000256" key="4">
    <source>
        <dbReference type="ARBA" id="ARBA00022475"/>
    </source>
</evidence>
<dbReference type="Proteomes" id="UP000322524">
    <property type="component" value="Unassembled WGS sequence"/>
</dbReference>
<dbReference type="PANTHER" id="PTHR34220">
    <property type="entry name" value="SENSOR HISTIDINE KINASE YPDA"/>
    <property type="match status" value="1"/>
</dbReference>
<dbReference type="InterPro" id="IPR011620">
    <property type="entry name" value="Sig_transdc_His_kinase_LytS_TM"/>
</dbReference>
<protein>
    <recommendedName>
        <fullName evidence="3">histidine kinase</fullName>
        <ecNumber evidence="3">2.7.13.3</ecNumber>
    </recommendedName>
</protein>
<evidence type="ECO:0000256" key="6">
    <source>
        <dbReference type="ARBA" id="ARBA00022679"/>
    </source>
</evidence>
<dbReference type="RefSeq" id="WP_148989763.1">
    <property type="nucleotide sequence ID" value="NZ_VTEV01000009.1"/>
</dbReference>
<proteinExistence type="predicted"/>
<feature type="transmembrane region" description="Helical" evidence="14">
    <location>
        <begin position="117"/>
        <end position="138"/>
    </location>
</feature>
<keyword evidence="8" id="KW-0547">Nucleotide-binding</keyword>
<evidence type="ECO:0000259" key="15">
    <source>
        <dbReference type="SMART" id="SM00387"/>
    </source>
</evidence>
<dbReference type="AlphaFoldDB" id="A0A5D4SLI1"/>
<keyword evidence="4" id="KW-1003">Cell membrane</keyword>
<dbReference type="Pfam" id="PF06580">
    <property type="entry name" value="His_kinase"/>
    <property type="match status" value="1"/>
</dbReference>
<keyword evidence="9 16" id="KW-0418">Kinase</keyword>
<dbReference type="STRING" id="79883.GCA_001636495_02631"/>
<comment type="caution">
    <text evidence="16">The sequence shown here is derived from an EMBL/GenBank/DDBJ whole genome shotgun (WGS) entry which is preliminary data.</text>
</comment>
<comment type="subcellular location">
    <subcellularLocation>
        <location evidence="2">Cell membrane</location>
        <topology evidence="2">Multi-pass membrane protein</topology>
    </subcellularLocation>
</comment>
<dbReference type="EMBL" id="VTEV01000009">
    <property type="protein sequence ID" value="TYS63591.1"/>
    <property type="molecule type" value="Genomic_DNA"/>
</dbReference>